<accession>A0A166DH05</accession>
<protein>
    <submittedName>
        <fullName evidence="2">Uncharacterized protein</fullName>
    </submittedName>
</protein>
<evidence type="ECO:0000256" key="1">
    <source>
        <dbReference type="SAM" id="MobiDB-lite"/>
    </source>
</evidence>
<keyword evidence="3" id="KW-1185">Reference proteome</keyword>
<dbReference type="EMBL" id="KV428062">
    <property type="protein sequence ID" value="KZT38518.1"/>
    <property type="molecule type" value="Genomic_DNA"/>
</dbReference>
<feature type="region of interest" description="Disordered" evidence="1">
    <location>
        <begin position="209"/>
        <end position="243"/>
    </location>
</feature>
<gene>
    <name evidence="2" type="ORF">SISSUDRAFT_735667</name>
</gene>
<dbReference type="AlphaFoldDB" id="A0A166DH05"/>
<evidence type="ECO:0000313" key="2">
    <source>
        <dbReference type="EMBL" id="KZT38518.1"/>
    </source>
</evidence>
<dbReference type="Proteomes" id="UP000076798">
    <property type="component" value="Unassembled WGS sequence"/>
</dbReference>
<feature type="region of interest" description="Disordered" evidence="1">
    <location>
        <begin position="169"/>
        <end position="193"/>
    </location>
</feature>
<sequence>MQDFIGLLIQSSNMKWSRLESLVSLVVRGRETELLNDMSDFIGNPSAVRDHACYLRVLDFFAQLIPLLPLNFTVSHSFDMFHILDLFDQYGPYRQTWRKHSDTIMFYLNHGAFERLDWQGVHVSMPLKFFKYCANEPERMAQWPEYERASEETRIDAQRYLDRLNARDAPEPNTLQASGSNAAPPSAVPNQPMSIRRIIESLSPRRRRGLSGLRADHNSEPQSMVHISEQDEGDSTALHLRMT</sequence>
<reference evidence="2 3" key="1">
    <citation type="journal article" date="2016" name="Mol. Biol. Evol.">
        <title>Comparative Genomics of Early-Diverging Mushroom-Forming Fungi Provides Insights into the Origins of Lignocellulose Decay Capabilities.</title>
        <authorList>
            <person name="Nagy L.G."/>
            <person name="Riley R."/>
            <person name="Tritt A."/>
            <person name="Adam C."/>
            <person name="Daum C."/>
            <person name="Floudas D."/>
            <person name="Sun H."/>
            <person name="Yadav J.S."/>
            <person name="Pangilinan J."/>
            <person name="Larsson K.H."/>
            <person name="Matsuura K."/>
            <person name="Barry K."/>
            <person name="Labutti K."/>
            <person name="Kuo R."/>
            <person name="Ohm R.A."/>
            <person name="Bhattacharya S.S."/>
            <person name="Shirouzu T."/>
            <person name="Yoshinaga Y."/>
            <person name="Martin F.M."/>
            <person name="Grigoriev I.V."/>
            <person name="Hibbett D.S."/>
        </authorList>
    </citation>
    <scope>NUCLEOTIDE SEQUENCE [LARGE SCALE GENOMIC DNA]</scope>
    <source>
        <strain evidence="2 3">HHB10207 ss-3</strain>
    </source>
</reference>
<feature type="compositionally biased region" description="Polar residues" evidence="1">
    <location>
        <begin position="173"/>
        <end position="193"/>
    </location>
</feature>
<evidence type="ECO:0000313" key="3">
    <source>
        <dbReference type="Proteomes" id="UP000076798"/>
    </source>
</evidence>
<name>A0A166DH05_9AGAM</name>
<organism evidence="2 3">
    <name type="scientific">Sistotremastrum suecicum HHB10207 ss-3</name>
    <dbReference type="NCBI Taxonomy" id="1314776"/>
    <lineage>
        <taxon>Eukaryota</taxon>
        <taxon>Fungi</taxon>
        <taxon>Dikarya</taxon>
        <taxon>Basidiomycota</taxon>
        <taxon>Agaricomycotina</taxon>
        <taxon>Agaricomycetes</taxon>
        <taxon>Sistotremastrales</taxon>
        <taxon>Sistotremastraceae</taxon>
        <taxon>Sistotremastrum</taxon>
    </lineage>
</organism>
<proteinExistence type="predicted"/>